<keyword evidence="2" id="KW-1185">Reference proteome</keyword>
<dbReference type="Pfam" id="PF13692">
    <property type="entry name" value="Glyco_trans_1_4"/>
    <property type="match status" value="1"/>
</dbReference>
<dbReference type="EMBL" id="BLTE01000007">
    <property type="protein sequence ID" value="GFK93903.1"/>
    <property type="molecule type" value="Genomic_DNA"/>
</dbReference>
<dbReference type="Gene3D" id="3.40.50.2000">
    <property type="entry name" value="Glycogen Phosphorylase B"/>
    <property type="match status" value="2"/>
</dbReference>
<dbReference type="GO" id="GO:0016757">
    <property type="term" value="F:glycosyltransferase activity"/>
    <property type="evidence" value="ECO:0007669"/>
    <property type="project" value="TreeGrafter"/>
</dbReference>
<evidence type="ECO:0000313" key="2">
    <source>
        <dbReference type="Proteomes" id="UP000494245"/>
    </source>
</evidence>
<dbReference type="Proteomes" id="UP000494245">
    <property type="component" value="Unassembled WGS sequence"/>
</dbReference>
<reference evidence="1 2" key="1">
    <citation type="submission" date="2020-04" db="EMBL/GenBank/DDBJ databases">
        <authorList>
            <consortium name="Desulfovibrio sp. FSS-1 genome sequencing consortium"/>
            <person name="Shimoshige H."/>
            <person name="Kobayashi H."/>
            <person name="Maekawa T."/>
        </authorList>
    </citation>
    <scope>NUCLEOTIDE SEQUENCE [LARGE SCALE GENOMIC DNA]</scope>
    <source>
        <strain evidence="1 2">SIID29052-01</strain>
    </source>
</reference>
<dbReference type="PANTHER" id="PTHR12526">
    <property type="entry name" value="GLYCOSYLTRANSFERASE"/>
    <property type="match status" value="1"/>
</dbReference>
<name>A0A6V8LMK7_9BACT</name>
<evidence type="ECO:0008006" key="3">
    <source>
        <dbReference type="Google" id="ProtNLM"/>
    </source>
</evidence>
<dbReference type="CDD" id="cd03801">
    <property type="entry name" value="GT4_PimA-like"/>
    <property type="match status" value="1"/>
</dbReference>
<sequence>MKRQKALYVTARPPYPLDTGAKIRSWHVLAGLAQRYNISILTYSDPIIKNEWLDAVRDIGVTSVVQVENHALNNPVSPSLFLRASIRGLPATALKYTTREFTRKYHEMLSKEPILAHIENMQIADILHPRHGQRRSTLLTMNSHNVECQIAERLRDVQTSLPRKVALTVNAYTMRRFEAQAYSLCDLVLSVSREDADIITMMTTGKANTAVIENGVDETYYTQGRPEDVNPDDLVFVGSMDWLPNADGMEWFVQCVFPMIKTARTQSRLHIVGRNPMPSVKRLHAPERGVYVTGTVSDVRPYLRSSSVVVVPLRFGGGTRLKILEAFSMGKAVLSTTLGCEGISCEDGKHLLIRDTPESMAAACLKLMNNRDIRESLGAKAKTLASTNYAWPAIINKMNNALDILQQQNKRNM</sequence>
<dbReference type="PANTHER" id="PTHR12526:SF600">
    <property type="entry name" value="GLYCOSYL TRANSFERASE GROUP 1"/>
    <property type="match status" value="1"/>
</dbReference>
<dbReference type="RefSeq" id="WP_173083445.1">
    <property type="nucleotide sequence ID" value="NZ_BLTE01000007.1"/>
</dbReference>
<dbReference type="AlphaFoldDB" id="A0A6V8LMK7"/>
<accession>A0A6V8LMK7</accession>
<organism evidence="1 2">
    <name type="scientific">Fundidesulfovibrio magnetotacticus</name>
    <dbReference type="NCBI Taxonomy" id="2730080"/>
    <lineage>
        <taxon>Bacteria</taxon>
        <taxon>Pseudomonadati</taxon>
        <taxon>Thermodesulfobacteriota</taxon>
        <taxon>Desulfovibrionia</taxon>
        <taxon>Desulfovibrionales</taxon>
        <taxon>Desulfovibrionaceae</taxon>
        <taxon>Fundidesulfovibrio</taxon>
    </lineage>
</organism>
<dbReference type="SUPFAM" id="SSF53756">
    <property type="entry name" value="UDP-Glycosyltransferase/glycogen phosphorylase"/>
    <property type="match status" value="1"/>
</dbReference>
<evidence type="ECO:0000313" key="1">
    <source>
        <dbReference type="EMBL" id="GFK93903.1"/>
    </source>
</evidence>
<comment type="caution">
    <text evidence="1">The sequence shown here is derived from an EMBL/GenBank/DDBJ whole genome shotgun (WGS) entry which is preliminary data.</text>
</comment>
<proteinExistence type="predicted"/>
<reference evidence="1 2" key="2">
    <citation type="submission" date="2020-05" db="EMBL/GenBank/DDBJ databases">
        <title>Draft genome sequence of Desulfovibrio sp. strainFSS-1.</title>
        <authorList>
            <person name="Shimoshige H."/>
            <person name="Kobayashi H."/>
            <person name="Maekawa T."/>
        </authorList>
    </citation>
    <scope>NUCLEOTIDE SEQUENCE [LARGE SCALE GENOMIC DNA]</scope>
    <source>
        <strain evidence="1 2">SIID29052-01</strain>
    </source>
</reference>
<protein>
    <recommendedName>
        <fullName evidence="3">Glycosyltransferase</fullName>
    </recommendedName>
</protein>
<gene>
    <name evidence="1" type="ORF">NNJEOMEG_01741</name>
</gene>